<dbReference type="PANTHER" id="PTHR10166">
    <property type="entry name" value="VOLTAGE-DEPENDENT CALCIUM CHANNEL SUBUNIT ALPHA-2/DELTA-RELATED"/>
    <property type="match status" value="1"/>
</dbReference>
<evidence type="ECO:0000256" key="1">
    <source>
        <dbReference type="SAM" id="SignalP"/>
    </source>
</evidence>
<feature type="signal peptide" evidence="1">
    <location>
        <begin position="1"/>
        <end position="19"/>
    </location>
</feature>
<dbReference type="PROSITE" id="PS50234">
    <property type="entry name" value="VWFA"/>
    <property type="match status" value="1"/>
</dbReference>
<dbReference type="AlphaFoldDB" id="A0A016WVK6"/>
<dbReference type="SMART" id="SM00327">
    <property type="entry name" value="VWA"/>
    <property type="match status" value="1"/>
</dbReference>
<dbReference type="Proteomes" id="UP000024635">
    <property type="component" value="Unassembled WGS sequence"/>
</dbReference>
<dbReference type="GO" id="GO:0005245">
    <property type="term" value="F:voltage-gated calcium channel activity"/>
    <property type="evidence" value="ECO:0007669"/>
    <property type="project" value="TreeGrafter"/>
</dbReference>
<dbReference type="InterPro" id="IPR051173">
    <property type="entry name" value="Ca_channel_alpha-2/delta"/>
</dbReference>
<proteinExistence type="predicted"/>
<accession>A0A016WVK6</accession>
<sequence>MSLWLVARVLLVAGRFVARTEDSKLLDTFSTLLISRFEEQSRARLLDEPFEDIKSNVRVQSEYPKEALESAKSKLEQLFADRTKALQKLTRAAEGSARFYTTYDDSQFSIPQDESVCAKFEQLLNDSDVREASNSAARTSGVHVNIESYRCDPKVIRDFSWTGAESVEKTMAENKREDETMRHQFIGTYSGVTRMYPRRYWRVEPAPITIDLFDPKFRPWFVNAESAPKDIVFLIDYSGSVKGPTMHLIKITMMYILSTLSPNDYFFGVYFNSFFAPVLPCANGTFLPATTSNKKIFFERLGEIEEKDQAHVTPPLKFSLDALRGNLNSTDSIFNNYRSGGHKILMLFTDGLDEWPHAILDQEMKHKDGDVIRMFGFSMGYGTGQLPLLHWMACRTFARYSVIDSIMDVKPQSRAFLDHLSVALGRSLEGTPIEARRISWTNLYMEAQGLGPTITISLPIVTKPDGIWAGQRVAGIAGVDIALAELTERLPKGEQLYGIIVDNNGIIVHHPKLVLPTTEVHAVRRSACYDASQVRFRAGAGLRVKLNYRFIDVIVVVVVVQYGFSDQRVYRLVGLIDSIPTIDLLELEGNSTAVNRLRNGIITSTCGDEPILDGEREFYCANLKGSPYSVVIVNSVKRETLVYTEKVTTLDTASNPFVTYYLSSRSICDWKLDPLPATSRFDALQGVACEEDRSLPYALTNALKKWAESWPQYDGTANFSCEDLPLPAEFPKQYFINAFVHTRSQIEAFFPSCAKSYMKEVITKFDEERADKENSTGLLQFSVRNDVIVAYRSITDRYDNRLAVVGVQWRMPYANALFLNWTRSSKQWSDCKKMDCLIITRSGFVLASSTNRIPGPLARFDPQLFASLEENNLVTITTWVDAQAECMASRAAPWASPAPGRVNPIQALVNTVATLLGKTFWIDLYYLMTSFVAGQPSMSGGICRFQRIKPVERRHISAEKEAYDRVMAMYPECEFDNPRLDYFVRCFLRHTNYKMTLNISKQIQLTDMKCARYARVYPVPGTTLTLIRADRACPGYRSKKKYHVQPEILEGCEKVTYFDKRPPTRYNTSVDPNEEPTAECLITDSTSATNPGMIQLLVILVLKFTT</sequence>
<dbReference type="STRING" id="53326.A0A016WVK6"/>
<dbReference type="GO" id="GO:0005891">
    <property type="term" value="C:voltage-gated calcium channel complex"/>
    <property type="evidence" value="ECO:0007669"/>
    <property type="project" value="TreeGrafter"/>
</dbReference>
<keyword evidence="1" id="KW-0732">Signal</keyword>
<organism evidence="3 4">
    <name type="scientific">Ancylostoma ceylanicum</name>
    <dbReference type="NCBI Taxonomy" id="53326"/>
    <lineage>
        <taxon>Eukaryota</taxon>
        <taxon>Metazoa</taxon>
        <taxon>Ecdysozoa</taxon>
        <taxon>Nematoda</taxon>
        <taxon>Chromadorea</taxon>
        <taxon>Rhabditida</taxon>
        <taxon>Rhabditina</taxon>
        <taxon>Rhabditomorpha</taxon>
        <taxon>Strongyloidea</taxon>
        <taxon>Ancylostomatidae</taxon>
        <taxon>Ancylostomatinae</taxon>
        <taxon>Ancylostoma</taxon>
    </lineage>
</organism>
<name>A0A016WVK6_9BILA</name>
<dbReference type="EMBL" id="JARK01000083">
    <property type="protein sequence ID" value="EYC43710.1"/>
    <property type="molecule type" value="Genomic_DNA"/>
</dbReference>
<evidence type="ECO:0000259" key="2">
    <source>
        <dbReference type="PROSITE" id="PS50234"/>
    </source>
</evidence>
<keyword evidence="4" id="KW-1185">Reference proteome</keyword>
<dbReference type="OrthoDB" id="10054666at2759"/>
<evidence type="ECO:0000313" key="3">
    <source>
        <dbReference type="EMBL" id="EYC43710.1"/>
    </source>
</evidence>
<evidence type="ECO:0000313" key="4">
    <source>
        <dbReference type="Proteomes" id="UP000024635"/>
    </source>
</evidence>
<dbReference type="SUPFAM" id="SSF53300">
    <property type="entry name" value="vWA-like"/>
    <property type="match status" value="1"/>
</dbReference>
<reference evidence="4" key="1">
    <citation type="journal article" date="2015" name="Nat. Genet.">
        <title>The genome and transcriptome of the zoonotic hookworm Ancylostoma ceylanicum identify infection-specific gene families.</title>
        <authorList>
            <person name="Schwarz E.M."/>
            <person name="Hu Y."/>
            <person name="Antoshechkin I."/>
            <person name="Miller M.M."/>
            <person name="Sternberg P.W."/>
            <person name="Aroian R.V."/>
        </authorList>
    </citation>
    <scope>NUCLEOTIDE SEQUENCE</scope>
    <source>
        <strain evidence="4">HY135</strain>
    </source>
</reference>
<gene>
    <name evidence="3" type="primary">Acey_s0483.g2295</name>
    <name evidence="3" type="synonym">Acey-tag-180</name>
    <name evidence="3" type="ORF">Y032_0483g2295</name>
</gene>
<dbReference type="InterPro" id="IPR002035">
    <property type="entry name" value="VWF_A"/>
</dbReference>
<feature type="domain" description="VWFA" evidence="2">
    <location>
        <begin position="230"/>
        <end position="420"/>
    </location>
</feature>
<comment type="caution">
    <text evidence="3">The sequence shown here is derived from an EMBL/GenBank/DDBJ whole genome shotgun (WGS) entry which is preliminary data.</text>
</comment>
<dbReference type="PANTHER" id="PTHR10166:SF65">
    <property type="entry name" value="VWFA DOMAIN-CONTAINING PROTEIN"/>
    <property type="match status" value="1"/>
</dbReference>
<dbReference type="Gene3D" id="3.40.50.410">
    <property type="entry name" value="von Willebrand factor, type A domain"/>
    <property type="match status" value="1"/>
</dbReference>
<dbReference type="InterPro" id="IPR036465">
    <property type="entry name" value="vWFA_dom_sf"/>
</dbReference>
<feature type="chain" id="PRO_5001491204" description="VWFA domain-containing protein" evidence="1">
    <location>
        <begin position="20"/>
        <end position="1106"/>
    </location>
</feature>
<protein>
    <recommendedName>
        <fullName evidence="2">VWFA domain-containing protein</fullName>
    </recommendedName>
</protein>